<dbReference type="GO" id="GO:0016020">
    <property type="term" value="C:membrane"/>
    <property type="evidence" value="ECO:0007669"/>
    <property type="project" value="UniProtKB-SubCell"/>
</dbReference>
<reference evidence="6 7" key="1">
    <citation type="submission" date="2015-10" db="EMBL/GenBank/DDBJ databases">
        <title>Full genome of DAOMC 229536 Phialocephala scopiformis, a fungal endophyte of spruce producing the potent anti-insectan compound rugulosin.</title>
        <authorList>
            <consortium name="DOE Joint Genome Institute"/>
            <person name="Walker A.K."/>
            <person name="Frasz S.L."/>
            <person name="Seifert K.A."/>
            <person name="Miller J.D."/>
            <person name="Mondo S.J."/>
            <person name="Labutti K."/>
            <person name="Lipzen A."/>
            <person name="Dockter R."/>
            <person name="Kennedy M."/>
            <person name="Grigoriev I.V."/>
            <person name="Spatafora J.W."/>
        </authorList>
    </citation>
    <scope>NUCLEOTIDE SEQUENCE [LARGE SCALE GENOMIC DNA]</scope>
    <source>
        <strain evidence="6 7">CBS 120377</strain>
    </source>
</reference>
<dbReference type="Gene3D" id="1.10.1200.120">
    <property type="entry name" value="Large-conductance mechanosensitive channel, MscL, domain 1"/>
    <property type="match status" value="1"/>
</dbReference>
<dbReference type="SUPFAM" id="SSF81330">
    <property type="entry name" value="Gated mechanosensitive channel"/>
    <property type="match status" value="1"/>
</dbReference>
<name>A0A194XBC1_MOLSC</name>
<evidence type="ECO:0000256" key="5">
    <source>
        <dbReference type="SAM" id="Phobius"/>
    </source>
</evidence>
<dbReference type="RefSeq" id="XP_018071804.1">
    <property type="nucleotide sequence ID" value="XM_018210729.1"/>
</dbReference>
<dbReference type="EMBL" id="KQ947414">
    <property type="protein sequence ID" value="KUJ17449.1"/>
    <property type="molecule type" value="Genomic_DNA"/>
</dbReference>
<keyword evidence="7" id="KW-1185">Reference proteome</keyword>
<evidence type="ECO:0000256" key="4">
    <source>
        <dbReference type="ARBA" id="ARBA00023136"/>
    </source>
</evidence>
<dbReference type="OrthoDB" id="10010920at2759"/>
<evidence type="ECO:0000256" key="3">
    <source>
        <dbReference type="ARBA" id="ARBA00022989"/>
    </source>
</evidence>
<evidence type="ECO:0000313" key="7">
    <source>
        <dbReference type="Proteomes" id="UP000070700"/>
    </source>
</evidence>
<evidence type="ECO:0000256" key="1">
    <source>
        <dbReference type="ARBA" id="ARBA00004141"/>
    </source>
</evidence>
<dbReference type="AlphaFoldDB" id="A0A194XBC1"/>
<evidence type="ECO:0000313" key="6">
    <source>
        <dbReference type="EMBL" id="KUJ17449.1"/>
    </source>
</evidence>
<protein>
    <submittedName>
        <fullName evidence="6">Ion channel</fullName>
    </submittedName>
</protein>
<accession>A0A194XBC1</accession>
<dbReference type="PANTHER" id="PTHR30266">
    <property type="entry name" value="MECHANOSENSITIVE CHANNEL MSCL"/>
    <property type="match status" value="1"/>
</dbReference>
<gene>
    <name evidence="6" type="ORF">LY89DRAFT_615555</name>
</gene>
<keyword evidence="2 5" id="KW-0812">Transmembrane</keyword>
<organism evidence="6 7">
    <name type="scientific">Mollisia scopiformis</name>
    <name type="common">Conifer needle endophyte fungus</name>
    <name type="synonym">Phialocephala scopiformis</name>
    <dbReference type="NCBI Taxonomy" id="149040"/>
    <lineage>
        <taxon>Eukaryota</taxon>
        <taxon>Fungi</taxon>
        <taxon>Dikarya</taxon>
        <taxon>Ascomycota</taxon>
        <taxon>Pezizomycotina</taxon>
        <taxon>Leotiomycetes</taxon>
        <taxon>Helotiales</taxon>
        <taxon>Mollisiaceae</taxon>
        <taxon>Mollisia</taxon>
    </lineage>
</organism>
<dbReference type="GeneID" id="28820455"/>
<dbReference type="FunFam" id="1.10.1200.120:FF:000004">
    <property type="entry name" value="Ion channel, putative"/>
    <property type="match status" value="1"/>
</dbReference>
<evidence type="ECO:0000256" key="2">
    <source>
        <dbReference type="ARBA" id="ARBA00022692"/>
    </source>
</evidence>
<keyword evidence="3 5" id="KW-1133">Transmembrane helix</keyword>
<dbReference type="Pfam" id="PF01741">
    <property type="entry name" value="MscL"/>
    <property type="match status" value="1"/>
</dbReference>
<feature type="transmembrane region" description="Helical" evidence="5">
    <location>
        <begin position="127"/>
        <end position="147"/>
    </location>
</feature>
<keyword evidence="4 5" id="KW-0472">Membrane</keyword>
<proteinExistence type="predicted"/>
<dbReference type="Proteomes" id="UP000070700">
    <property type="component" value="Unassembled WGS sequence"/>
</dbReference>
<dbReference type="GO" id="GO:0008381">
    <property type="term" value="F:mechanosensitive monoatomic ion channel activity"/>
    <property type="evidence" value="ECO:0007669"/>
    <property type="project" value="TreeGrafter"/>
</dbReference>
<dbReference type="InterPro" id="IPR036019">
    <property type="entry name" value="MscL_channel"/>
</dbReference>
<sequence length="186" mass="21074">MPRIRLEDIQHNSEELLTHSGEAARKGVSWFWHGFTDWVLQDNIIEVAVGLILAAAFTTVVTSFVSDILLPPLSLLPFINRNMEEKFAVLRSGPNYNHTMAIGYNTQKQAVDDGAVVLAYGAFLNKMFNFVGVGLSLYLLASLYEFFSKDTVIKYQVKCPYCRKRISQKAKRCVNCTSWLDGREDK</sequence>
<dbReference type="InterPro" id="IPR037673">
    <property type="entry name" value="MSC/AndL"/>
</dbReference>
<comment type="subcellular location">
    <subcellularLocation>
        <location evidence="1">Membrane</location>
        <topology evidence="1">Multi-pass membrane protein</topology>
    </subcellularLocation>
</comment>
<dbReference type="InParanoid" id="A0A194XBC1"/>
<dbReference type="PANTHER" id="PTHR30266:SF2">
    <property type="entry name" value="LARGE-CONDUCTANCE MECHANOSENSITIVE CHANNEL"/>
    <property type="match status" value="1"/>
</dbReference>
<feature type="transmembrane region" description="Helical" evidence="5">
    <location>
        <begin position="44"/>
        <end position="65"/>
    </location>
</feature>
<dbReference type="KEGG" id="psco:LY89DRAFT_615555"/>